<dbReference type="AlphaFoldDB" id="A0A178MHZ0"/>
<sequence>MEQTLPLFPLGTLLFPGGTMSLHIFEERYRLMIGRCLSTNQPFGIVLLRRGHEVIEGRRMAIAPEPYDIGTVAVIQEHLRLEDGRYLLQVVGQQRFRITQIVEQAPYLVAQVKLLPDRVDGATLAAATELRAVYQRYWERVAAITGVEIEVEELPLEPIRLSYALADRLQIDPAQKQRWLEADVTARLRSLITALRTELAILPRGPQGVDPQSMLGGWNSLN</sequence>
<dbReference type="InterPro" id="IPR046336">
    <property type="entry name" value="Lon_prtase_N_sf"/>
</dbReference>
<dbReference type="Proteomes" id="UP000078287">
    <property type="component" value="Unassembled WGS sequence"/>
</dbReference>
<dbReference type="OrthoDB" id="9806457at2"/>
<comment type="caution">
    <text evidence="2">The sequence shown here is derived from an EMBL/GenBank/DDBJ whole genome shotgun (WGS) entry which is preliminary data.</text>
</comment>
<dbReference type="Gene3D" id="1.20.58.1480">
    <property type="match status" value="1"/>
</dbReference>
<evidence type="ECO:0000313" key="3">
    <source>
        <dbReference type="Proteomes" id="UP000078287"/>
    </source>
</evidence>
<name>A0A178MHZ0_9CHLR</name>
<dbReference type="SMART" id="SM00464">
    <property type="entry name" value="LON"/>
    <property type="match status" value="1"/>
</dbReference>
<proteinExistence type="predicted"/>
<dbReference type="PANTHER" id="PTHR46732">
    <property type="entry name" value="ATP-DEPENDENT PROTEASE LA (LON) DOMAIN PROTEIN"/>
    <property type="match status" value="1"/>
</dbReference>
<dbReference type="PANTHER" id="PTHR46732:SF8">
    <property type="entry name" value="ATP-DEPENDENT PROTEASE LA (LON) DOMAIN PROTEIN"/>
    <property type="match status" value="1"/>
</dbReference>
<dbReference type="RefSeq" id="WP_066783545.1">
    <property type="nucleotide sequence ID" value="NZ_LWQS01000035.1"/>
</dbReference>
<dbReference type="PROSITE" id="PS51787">
    <property type="entry name" value="LON_N"/>
    <property type="match status" value="1"/>
</dbReference>
<dbReference type="InterPro" id="IPR003111">
    <property type="entry name" value="Lon_prtase_N"/>
</dbReference>
<dbReference type="STRING" id="1707952.A6A03_09570"/>
<dbReference type="Gene3D" id="2.30.130.40">
    <property type="entry name" value="LON domain-like"/>
    <property type="match status" value="1"/>
</dbReference>
<evidence type="ECO:0000313" key="2">
    <source>
        <dbReference type="EMBL" id="OAN47685.1"/>
    </source>
</evidence>
<evidence type="ECO:0000259" key="1">
    <source>
        <dbReference type="PROSITE" id="PS51787"/>
    </source>
</evidence>
<accession>A0A178MHZ0</accession>
<dbReference type="InterPro" id="IPR015947">
    <property type="entry name" value="PUA-like_sf"/>
</dbReference>
<feature type="domain" description="Lon N-terminal" evidence="1">
    <location>
        <begin position="2"/>
        <end position="200"/>
    </location>
</feature>
<keyword evidence="3" id="KW-1185">Reference proteome</keyword>
<dbReference type="Pfam" id="PF02190">
    <property type="entry name" value="LON_substr_bdg"/>
    <property type="match status" value="1"/>
</dbReference>
<dbReference type="SUPFAM" id="SSF88697">
    <property type="entry name" value="PUA domain-like"/>
    <property type="match status" value="1"/>
</dbReference>
<organism evidence="2 3">
    <name type="scientific">Chloroflexus islandicus</name>
    <dbReference type="NCBI Taxonomy" id="1707952"/>
    <lineage>
        <taxon>Bacteria</taxon>
        <taxon>Bacillati</taxon>
        <taxon>Chloroflexota</taxon>
        <taxon>Chloroflexia</taxon>
        <taxon>Chloroflexales</taxon>
        <taxon>Chloroflexineae</taxon>
        <taxon>Chloroflexaceae</taxon>
        <taxon>Chloroflexus</taxon>
    </lineage>
</organism>
<protein>
    <submittedName>
        <fullName evidence="2">Peptidase S16</fullName>
    </submittedName>
</protein>
<gene>
    <name evidence="2" type="ORF">A6A03_09570</name>
</gene>
<reference evidence="2 3" key="1">
    <citation type="submission" date="2016-04" db="EMBL/GenBank/DDBJ databases">
        <title>Chloroflexus islandicus sp. nov., a thermophilic filamentous anoxygenic phototrophic bacterium from geyser Strokkur (Iceland).</title>
        <authorList>
            <person name="Gaisin V.A."/>
            <person name="Kalashnikov A.M."/>
            <person name="Sukhacheva M.V."/>
            <person name="Grouzdev D.S."/>
            <person name="Ivanov T.M."/>
            <person name="Kuznetsov B."/>
            <person name="Gorlenko V.M."/>
        </authorList>
    </citation>
    <scope>NUCLEOTIDE SEQUENCE [LARGE SCALE GENOMIC DNA]</scope>
    <source>
        <strain evidence="3">isl-2</strain>
    </source>
</reference>
<dbReference type="EMBL" id="LWQS01000035">
    <property type="protein sequence ID" value="OAN47685.1"/>
    <property type="molecule type" value="Genomic_DNA"/>
</dbReference>